<reference evidence="1 2" key="1">
    <citation type="submission" date="2015-10" db="EMBL/GenBank/DDBJ databases">
        <title>Full genome of DAOMC 229536 Phialocephala scopiformis, a fungal endophyte of spruce producing the potent anti-insectan compound rugulosin.</title>
        <authorList>
            <consortium name="DOE Joint Genome Institute"/>
            <person name="Walker A.K."/>
            <person name="Frasz S.L."/>
            <person name="Seifert K.A."/>
            <person name="Miller J.D."/>
            <person name="Mondo S.J."/>
            <person name="Labutti K."/>
            <person name="Lipzen A."/>
            <person name="Dockter R."/>
            <person name="Kennedy M."/>
            <person name="Grigoriev I.V."/>
            <person name="Spatafora J.W."/>
        </authorList>
    </citation>
    <scope>NUCLEOTIDE SEQUENCE [LARGE SCALE GENOMIC DNA]</scope>
    <source>
        <strain evidence="1 2">CBS 120377</strain>
    </source>
</reference>
<evidence type="ECO:0000313" key="2">
    <source>
        <dbReference type="Proteomes" id="UP000070700"/>
    </source>
</evidence>
<evidence type="ECO:0000313" key="1">
    <source>
        <dbReference type="EMBL" id="KUJ11744.1"/>
    </source>
</evidence>
<dbReference type="AlphaFoldDB" id="A0A194WVP5"/>
<dbReference type="InParanoid" id="A0A194WVP5"/>
<organism evidence="1 2">
    <name type="scientific">Mollisia scopiformis</name>
    <name type="common">Conifer needle endophyte fungus</name>
    <name type="synonym">Phialocephala scopiformis</name>
    <dbReference type="NCBI Taxonomy" id="149040"/>
    <lineage>
        <taxon>Eukaryota</taxon>
        <taxon>Fungi</taxon>
        <taxon>Dikarya</taxon>
        <taxon>Ascomycota</taxon>
        <taxon>Pezizomycotina</taxon>
        <taxon>Leotiomycetes</taxon>
        <taxon>Helotiales</taxon>
        <taxon>Mollisiaceae</taxon>
        <taxon>Mollisia</taxon>
    </lineage>
</organism>
<dbReference type="EMBL" id="KQ947426">
    <property type="protein sequence ID" value="KUJ11744.1"/>
    <property type="molecule type" value="Genomic_DNA"/>
</dbReference>
<dbReference type="Proteomes" id="UP000070700">
    <property type="component" value="Unassembled WGS sequence"/>
</dbReference>
<keyword evidence="2" id="KW-1185">Reference proteome</keyword>
<accession>A0A194WVP5</accession>
<protein>
    <submittedName>
        <fullName evidence="1">Uncharacterized protein</fullName>
    </submittedName>
</protein>
<proteinExistence type="predicted"/>
<gene>
    <name evidence="1" type="ORF">LY89DRAFT_786614</name>
</gene>
<name>A0A194WVP5_MOLSC</name>
<sequence length="353" mass="41192">MNRLMTPVSESQDPQFFSSSQDLLEMRVEDLISRDRIDVCYNRETTARRRRIEWPSENEDFFKTFEKISITPSPIGDAQREEALKLLHDEVSKCNEENGIDVHIWERYPAKNDKHIRQLLMSLYYRARIQSTLLDIFVVLVQRSFITLDNLRTPIELNTTSEACCEVNRLLSTFRAIERERNLDLGPTDKLPYAIWDFEFVYEAVDWLSAMIVRGCTDIQSLFGTIEISGYLGKVDEKAWERMKKAVGKISFVCNKSERAATSLGLSNFGFWLPHGLGDVSEESILQSVADCFCRFDRIERVFKRFFNIPDDELVTAEKQAQYLDKHRERCSPALRKYLENEFLYRKASGRQG</sequence>
<dbReference type="OrthoDB" id="3471830at2759"/>
<dbReference type="KEGG" id="psco:LY89DRAFT_786614"/>
<dbReference type="RefSeq" id="XP_018066099.1">
    <property type="nucleotide sequence ID" value="XM_018223002.1"/>
</dbReference>
<dbReference type="GeneID" id="28832728"/>